<dbReference type="PROSITE" id="PS51737">
    <property type="entry name" value="RECOMBINASE_DNA_BIND"/>
    <property type="match status" value="1"/>
</dbReference>
<dbReference type="GeneID" id="40067598"/>
<sequence>MTISGGTDEALFYFRISLDATGERLGVERQEPPCLELCRSKGFTPGKAYIDNDLSATKEGVVRPEFEALLRDLKLRPRPVIVWHTDRLVRVTKDLERVISTGVNVYAVHAGHFDLSTPAGRAVARTLTAWAQYEGEQKALRQKEANLQRAQMGKPWWPRRPFGLEKDGELNEPEALSLRKAYADLLSGASLTDLAADLNAAGHTTNKGGAWTSTSLRPVLMNARNAAIRTYDGEEIGPANWKAIVPEETWRAAVRLLSSPSRKTGGGGKRLHLMTGVAKCSVCDSDVKVEWRGKKGEPTAYTVYACRGKHCLSHRQKWVDDRVETLVLERLSQEDAAAVWAVDNDTELADVREEVVTMRERLEAFAEDYADGAISRAQMQAGSARVREKLEAAEAQMAYLAAGSPLGELIASNDVEKTWESLTLDRKRAVIEAMTRKVTLYPRGRGIRSHRPEDCQVEWVDERPRLSAVS</sequence>
<dbReference type="Pfam" id="PF07508">
    <property type="entry name" value="Recombinase"/>
    <property type="match status" value="1"/>
</dbReference>
<evidence type="ECO:0008006" key="6">
    <source>
        <dbReference type="Google" id="ProtNLM"/>
    </source>
</evidence>
<dbReference type="Pfam" id="PF00239">
    <property type="entry name" value="Resolvase"/>
    <property type="match status" value="1"/>
</dbReference>
<dbReference type="InterPro" id="IPR036162">
    <property type="entry name" value="Resolvase-like_N_sf"/>
</dbReference>
<dbReference type="PANTHER" id="PTHR30461">
    <property type="entry name" value="DNA-INVERTASE FROM LAMBDOID PROPHAGE"/>
    <property type="match status" value="1"/>
</dbReference>
<dbReference type="SUPFAM" id="SSF53041">
    <property type="entry name" value="Resolvase-like"/>
    <property type="match status" value="1"/>
</dbReference>
<evidence type="ECO:0000256" key="1">
    <source>
        <dbReference type="SAM" id="Coils"/>
    </source>
</evidence>
<dbReference type="InterPro" id="IPR050639">
    <property type="entry name" value="SSR_resolvase"/>
</dbReference>
<dbReference type="KEGG" id="vg:40067598"/>
<dbReference type="Gene3D" id="3.40.50.1390">
    <property type="entry name" value="Resolvase, N-terminal catalytic domain"/>
    <property type="match status" value="1"/>
</dbReference>
<organism evidence="4 5">
    <name type="scientific">Streptomyces phage phiCAM</name>
    <dbReference type="NCBI Taxonomy" id="1239386"/>
    <lineage>
        <taxon>Viruses</taxon>
        <taxon>Duplodnaviria</taxon>
        <taxon>Heunggongvirae</taxon>
        <taxon>Uroviricota</taxon>
        <taxon>Caudoviricetes</taxon>
        <taxon>Arquatrovirinae</taxon>
        <taxon>Camvirus</taxon>
        <taxon>Camvirus CAM</taxon>
    </lineage>
</organism>
<keyword evidence="1" id="KW-0175">Coiled coil</keyword>
<reference evidence="4 5" key="1">
    <citation type="journal article" date="2012" name="J. Virol.">
        <title>Genome Sequence of a New Streptomyces coelicolor Generalized Transducing Bacteriophage, CAM.</title>
        <authorList>
            <person name="Monson R."/>
            <person name="Salmond G.P."/>
        </authorList>
    </citation>
    <scope>NUCLEOTIDE SEQUENCE [LARGE SCALE GENOMIC DNA]</scope>
</reference>
<protein>
    <recommendedName>
        <fullName evidence="6">Integrase</fullName>
    </recommendedName>
</protein>
<evidence type="ECO:0000313" key="5">
    <source>
        <dbReference type="Proteomes" id="UP000009206"/>
    </source>
</evidence>
<dbReference type="InterPro" id="IPR011109">
    <property type="entry name" value="DNA_bind_recombinase_dom"/>
</dbReference>
<dbReference type="EMBL" id="JX889246">
    <property type="protein sequence ID" value="AFV51369.1"/>
    <property type="molecule type" value="Genomic_DNA"/>
</dbReference>
<evidence type="ECO:0000259" key="3">
    <source>
        <dbReference type="PROSITE" id="PS51737"/>
    </source>
</evidence>
<dbReference type="SMART" id="SM00857">
    <property type="entry name" value="Resolvase"/>
    <property type="match status" value="1"/>
</dbReference>
<dbReference type="Proteomes" id="UP000009206">
    <property type="component" value="Segment"/>
</dbReference>
<feature type="coiled-coil region" evidence="1">
    <location>
        <begin position="348"/>
        <end position="396"/>
    </location>
</feature>
<evidence type="ECO:0000259" key="2">
    <source>
        <dbReference type="PROSITE" id="PS51736"/>
    </source>
</evidence>
<dbReference type="PROSITE" id="PS51736">
    <property type="entry name" value="RECOMBINASES_3"/>
    <property type="match status" value="1"/>
</dbReference>
<accession>K4NX61</accession>
<dbReference type="CDD" id="cd00338">
    <property type="entry name" value="Ser_Recombinase"/>
    <property type="match status" value="1"/>
</dbReference>
<dbReference type="OrthoDB" id="17396at10239"/>
<evidence type="ECO:0000313" key="4">
    <source>
        <dbReference type="EMBL" id="AFV51369.1"/>
    </source>
</evidence>
<dbReference type="RefSeq" id="YP_009592128.1">
    <property type="nucleotide sequence ID" value="NC_041856.1"/>
</dbReference>
<dbReference type="PANTHER" id="PTHR30461:SF23">
    <property type="entry name" value="DNA RECOMBINASE-RELATED"/>
    <property type="match status" value="1"/>
</dbReference>
<feature type="domain" description="Recombinase" evidence="3">
    <location>
        <begin position="155"/>
        <end position="263"/>
    </location>
</feature>
<keyword evidence="5" id="KW-1185">Reference proteome</keyword>
<dbReference type="InterPro" id="IPR038109">
    <property type="entry name" value="DNA_bind_recomb_sf"/>
</dbReference>
<feature type="domain" description="Resolvase/invertase-type recombinase catalytic" evidence="2">
    <location>
        <begin position="9"/>
        <end position="153"/>
    </location>
</feature>
<dbReference type="InterPro" id="IPR006119">
    <property type="entry name" value="Resolv_N"/>
</dbReference>
<name>K4NX61_9CAUD</name>
<dbReference type="GO" id="GO:0003677">
    <property type="term" value="F:DNA binding"/>
    <property type="evidence" value="ECO:0007669"/>
    <property type="project" value="InterPro"/>
</dbReference>
<dbReference type="Gene3D" id="3.90.1750.20">
    <property type="entry name" value="Putative Large Serine Recombinase, Chain B, Domain 2"/>
    <property type="match status" value="1"/>
</dbReference>
<proteinExistence type="predicted"/>
<dbReference type="GO" id="GO:0000150">
    <property type="term" value="F:DNA strand exchange activity"/>
    <property type="evidence" value="ECO:0007669"/>
    <property type="project" value="InterPro"/>
</dbReference>